<evidence type="ECO:0000313" key="1">
    <source>
        <dbReference type="EMBL" id="PMD48058.1"/>
    </source>
</evidence>
<keyword evidence="2" id="KW-1185">Reference proteome</keyword>
<dbReference type="EMBL" id="KZ613937">
    <property type="protein sequence ID" value="PMD48058.1"/>
    <property type="molecule type" value="Genomic_DNA"/>
</dbReference>
<evidence type="ECO:0000313" key="2">
    <source>
        <dbReference type="Proteomes" id="UP000235786"/>
    </source>
</evidence>
<protein>
    <submittedName>
        <fullName evidence="1">Uncharacterized protein</fullName>
    </submittedName>
</protein>
<dbReference type="OrthoDB" id="10380532at2759"/>
<organism evidence="1 2">
    <name type="scientific">Hyaloscypha variabilis (strain UAMH 11265 / GT02V1 / F)</name>
    <name type="common">Meliniomyces variabilis</name>
    <dbReference type="NCBI Taxonomy" id="1149755"/>
    <lineage>
        <taxon>Eukaryota</taxon>
        <taxon>Fungi</taxon>
        <taxon>Dikarya</taxon>
        <taxon>Ascomycota</taxon>
        <taxon>Pezizomycotina</taxon>
        <taxon>Leotiomycetes</taxon>
        <taxon>Helotiales</taxon>
        <taxon>Hyaloscyphaceae</taxon>
        <taxon>Hyaloscypha</taxon>
        <taxon>Hyaloscypha variabilis</taxon>
    </lineage>
</organism>
<accession>A0A2J6SBB8</accession>
<dbReference type="AlphaFoldDB" id="A0A2J6SBB8"/>
<sequence>MDQMTINLARDATTATESVYDTIIENKGYKTTASDNEYTLSYSPFFGRSRYTVMVDGPSIYTVKKHISSSPIGSITFWIKIVGETCMIRRHYGSKDLATNYTISKTEGDWALGCCHDGVLEKLKGYTQHMLDMDACQAYDAGFFIMKLEALEDEEWVKLDRM</sequence>
<proteinExistence type="predicted"/>
<dbReference type="Proteomes" id="UP000235786">
    <property type="component" value="Unassembled WGS sequence"/>
</dbReference>
<reference evidence="1 2" key="1">
    <citation type="submission" date="2016-04" db="EMBL/GenBank/DDBJ databases">
        <title>A degradative enzymes factory behind the ericoid mycorrhizal symbiosis.</title>
        <authorList>
            <consortium name="DOE Joint Genome Institute"/>
            <person name="Martino E."/>
            <person name="Morin E."/>
            <person name="Grelet G."/>
            <person name="Kuo A."/>
            <person name="Kohler A."/>
            <person name="Daghino S."/>
            <person name="Barry K."/>
            <person name="Choi C."/>
            <person name="Cichocki N."/>
            <person name="Clum A."/>
            <person name="Copeland A."/>
            <person name="Hainaut M."/>
            <person name="Haridas S."/>
            <person name="Labutti K."/>
            <person name="Lindquist E."/>
            <person name="Lipzen A."/>
            <person name="Khouja H.-R."/>
            <person name="Murat C."/>
            <person name="Ohm R."/>
            <person name="Olson A."/>
            <person name="Spatafora J."/>
            <person name="Veneault-Fourrey C."/>
            <person name="Henrissat B."/>
            <person name="Grigoriev I."/>
            <person name="Martin F."/>
            <person name="Perotto S."/>
        </authorList>
    </citation>
    <scope>NUCLEOTIDE SEQUENCE [LARGE SCALE GENOMIC DNA]</scope>
    <source>
        <strain evidence="1 2">F</strain>
    </source>
</reference>
<name>A0A2J6SBB8_HYAVF</name>
<gene>
    <name evidence="1" type="ORF">L207DRAFT_574746</name>
</gene>